<name>A0AAV2I519_LYMST</name>
<dbReference type="GO" id="GO:0005245">
    <property type="term" value="F:voltage-gated calcium channel activity"/>
    <property type="evidence" value="ECO:0007669"/>
    <property type="project" value="TreeGrafter"/>
</dbReference>
<keyword evidence="2" id="KW-0813">Transport</keyword>
<dbReference type="AlphaFoldDB" id="A0AAV2I519"/>
<protein>
    <recommendedName>
        <fullName evidence="17">VWFA domain-containing protein</fullName>
    </recommendedName>
</protein>
<dbReference type="InterPro" id="IPR013680">
    <property type="entry name" value="VDCC_a2/dsu"/>
</dbReference>
<dbReference type="Gene3D" id="3.40.50.410">
    <property type="entry name" value="von Willebrand factor, type A domain"/>
    <property type="match status" value="1"/>
</dbReference>
<feature type="signal peptide" evidence="16">
    <location>
        <begin position="1"/>
        <end position="20"/>
    </location>
</feature>
<feature type="chain" id="PRO_5043595445" description="VWFA domain-containing protein" evidence="16">
    <location>
        <begin position="21"/>
        <end position="1077"/>
    </location>
</feature>
<evidence type="ECO:0000256" key="3">
    <source>
        <dbReference type="ARBA" id="ARBA00022568"/>
    </source>
</evidence>
<dbReference type="InterPro" id="IPR036465">
    <property type="entry name" value="vWFA_dom_sf"/>
</dbReference>
<keyword evidence="8" id="KW-0106">Calcium</keyword>
<dbReference type="PANTHER" id="PTHR10166">
    <property type="entry name" value="VOLTAGE-DEPENDENT CALCIUM CHANNEL SUBUNIT ALPHA-2/DELTA-RELATED"/>
    <property type="match status" value="1"/>
</dbReference>
<evidence type="ECO:0000256" key="2">
    <source>
        <dbReference type="ARBA" id="ARBA00022448"/>
    </source>
</evidence>
<keyword evidence="9" id="KW-0851">Voltage-gated channel</keyword>
<evidence type="ECO:0000256" key="6">
    <source>
        <dbReference type="ARBA" id="ARBA00022723"/>
    </source>
</evidence>
<evidence type="ECO:0000256" key="5">
    <source>
        <dbReference type="ARBA" id="ARBA00022692"/>
    </source>
</evidence>
<dbReference type="FunFam" id="3.40.50.410:FF:000007">
    <property type="entry name" value="Calcium voltage-gated channel auxiliary subunit alpha2delta 3"/>
    <property type="match status" value="1"/>
</dbReference>
<dbReference type="Pfam" id="PF08473">
    <property type="entry name" value="VGCC_alpha2"/>
    <property type="match status" value="1"/>
</dbReference>
<keyword evidence="15" id="KW-0407">Ion channel</keyword>
<dbReference type="PANTHER" id="PTHR10166:SF67">
    <property type="entry name" value="VWFA DOMAIN-CONTAINING PROTEIN"/>
    <property type="match status" value="1"/>
</dbReference>
<sequence>MPISHLSIILSLIYFNISLAKEAPELKDVKKWAQKIDNDLQYLGHLYPILKQKFVKDDGPGIKRIYSEVSGQDLVTEMAKSLSVMMHKKMEALRKLVDVAENTAAAYKWNKNLVKNMVTYVNTKEVDNLRSSVVYVDRFRKEVNFNISCVHIPVEIYDGDIDILNGLNWTASLEEQFKENFNNDPDILWQYFGSHTGFMRTFPTAAWPTTRVDLYDVRRQSWYTQGSSSPKDMMILIDTSGSTHGQSLQLMQNAVKSILDTLGENDFVNIISFAEEATFVSKCFNKSGFVQANFRNKKQMVKDVDKISATGQADFSKAIKFVFEQFKEFERNNSNDDKNIGADCNKVIMLLTDGGTDNAEHVFEKYNWPNKTVRVFTYAVGPTPNPIHAIRWMACANRGYFSQIPAMGAIRARVQGYTEYLSKMMELLNGQSVSWEGTFDPREYIPVLSRPQVIKNKKIFEWGNIYEDYMGLGMMTTVTLPVYNRSLGSSNQTILGVMGIDVTTAKLEAMTPFSKIGPNGYSFAINPNGYVVFHPNLQTMGKFMKEPPNIDMLELEIDENNPMLMDLRSDMIDGRTGSKVVKTLFLSNDQRYVTFDEANYSYTQIENTTFRLALCIPTSQKKYPQFSLQGPVSDLKSLNWSNAHSLSFKVFIAPWNYHKNMSQQKNLSGTIEDIEHMLSKDSNPDNWNMDLLKHLYWDVSTITEDIVYFIQKINNSTEDAFVDWDNLTLSKEERVVFVMTNGGMTLISPASASNSSYFEKNHDPRKSSLYQRAQHSSNCIFMADYIEGPRSNTSETPYISMACAVSLTQLPDKPETVFDKPAVIGEWITHDEIMAVLRNKTFSDSLYHCDEPKYLSCYLIDDGGFLVATNTETYREDIGRFFGEVDPPIFSKLNGTMFTRAVQYDFQAACKQVDDTMSAGFKGFTIPTFNMMFDLLNVGWWTSKVSWAYTSFNLYSWLFSPTVEVYADEEEDDERACVKGIEQYYIIPNNDSYVGSIECQNYTRNFTAVKLDRSNLLFIVTEPIGETSVCHDLYKPITQSPKEISAAEEETVICEMAKNSRKRARVYTCYHQDPRVS</sequence>
<keyword evidence="3" id="KW-0109">Calcium transport</keyword>
<evidence type="ECO:0000256" key="15">
    <source>
        <dbReference type="ARBA" id="ARBA00023303"/>
    </source>
</evidence>
<keyword evidence="13" id="KW-1015">Disulfide bond</keyword>
<gene>
    <name evidence="18" type="ORF">GSLYS_00015400001</name>
</gene>
<keyword evidence="6" id="KW-0479">Metal-binding</keyword>
<comment type="subcellular location">
    <subcellularLocation>
        <location evidence="1">Membrane</location>
        <topology evidence="1">Single-pass type I membrane protein</topology>
    </subcellularLocation>
</comment>
<dbReference type="SUPFAM" id="SSF53300">
    <property type="entry name" value="vWA-like"/>
    <property type="match status" value="1"/>
</dbReference>
<dbReference type="InterPro" id="IPR051173">
    <property type="entry name" value="Ca_channel_alpha-2/delta"/>
</dbReference>
<dbReference type="InterPro" id="IPR013608">
    <property type="entry name" value="VWA_N"/>
</dbReference>
<dbReference type="PROSITE" id="PS50234">
    <property type="entry name" value="VWFA"/>
    <property type="match status" value="1"/>
</dbReference>
<evidence type="ECO:0000256" key="16">
    <source>
        <dbReference type="SAM" id="SignalP"/>
    </source>
</evidence>
<evidence type="ECO:0000256" key="14">
    <source>
        <dbReference type="ARBA" id="ARBA00023180"/>
    </source>
</evidence>
<organism evidence="18 19">
    <name type="scientific">Lymnaea stagnalis</name>
    <name type="common">Great pond snail</name>
    <name type="synonym">Helix stagnalis</name>
    <dbReference type="NCBI Taxonomy" id="6523"/>
    <lineage>
        <taxon>Eukaryota</taxon>
        <taxon>Metazoa</taxon>
        <taxon>Spiralia</taxon>
        <taxon>Lophotrochozoa</taxon>
        <taxon>Mollusca</taxon>
        <taxon>Gastropoda</taxon>
        <taxon>Heterobranchia</taxon>
        <taxon>Euthyneura</taxon>
        <taxon>Panpulmonata</taxon>
        <taxon>Hygrophila</taxon>
        <taxon>Lymnaeoidea</taxon>
        <taxon>Lymnaeidae</taxon>
        <taxon>Lymnaea</taxon>
    </lineage>
</organism>
<dbReference type="Pfam" id="PF08399">
    <property type="entry name" value="VWA_N"/>
    <property type="match status" value="1"/>
</dbReference>
<evidence type="ECO:0000259" key="17">
    <source>
        <dbReference type="PROSITE" id="PS50234"/>
    </source>
</evidence>
<dbReference type="SMART" id="SM00327">
    <property type="entry name" value="VWA"/>
    <property type="match status" value="1"/>
</dbReference>
<dbReference type="GO" id="GO:0046872">
    <property type="term" value="F:metal ion binding"/>
    <property type="evidence" value="ECO:0007669"/>
    <property type="project" value="UniProtKB-KW"/>
</dbReference>
<keyword evidence="7 16" id="KW-0732">Signal</keyword>
<comment type="caution">
    <text evidence="18">The sequence shown here is derived from an EMBL/GenBank/DDBJ whole genome shotgun (WGS) entry which is preliminary data.</text>
</comment>
<keyword evidence="19" id="KW-1185">Reference proteome</keyword>
<dbReference type="Pfam" id="PF00092">
    <property type="entry name" value="VWA"/>
    <property type="match status" value="1"/>
</dbReference>
<evidence type="ECO:0000256" key="11">
    <source>
        <dbReference type="ARBA" id="ARBA00023065"/>
    </source>
</evidence>
<evidence type="ECO:0000256" key="1">
    <source>
        <dbReference type="ARBA" id="ARBA00004479"/>
    </source>
</evidence>
<dbReference type="Proteomes" id="UP001497497">
    <property type="component" value="Unassembled WGS sequence"/>
</dbReference>
<evidence type="ECO:0000256" key="12">
    <source>
        <dbReference type="ARBA" id="ARBA00023136"/>
    </source>
</evidence>
<dbReference type="InterPro" id="IPR002035">
    <property type="entry name" value="VWF_A"/>
</dbReference>
<keyword evidence="14" id="KW-0325">Glycoprotein</keyword>
<evidence type="ECO:0000256" key="7">
    <source>
        <dbReference type="ARBA" id="ARBA00022729"/>
    </source>
</evidence>
<feature type="domain" description="VWFA" evidence="17">
    <location>
        <begin position="232"/>
        <end position="428"/>
    </location>
</feature>
<evidence type="ECO:0000256" key="13">
    <source>
        <dbReference type="ARBA" id="ARBA00023157"/>
    </source>
</evidence>
<dbReference type="Gene3D" id="3.30.450.20">
    <property type="entry name" value="PAS domain"/>
    <property type="match status" value="1"/>
</dbReference>
<keyword evidence="5" id="KW-0812">Transmembrane</keyword>
<proteinExistence type="predicted"/>
<dbReference type="EMBL" id="CAXITT010000452">
    <property type="protein sequence ID" value="CAL1541794.1"/>
    <property type="molecule type" value="Genomic_DNA"/>
</dbReference>
<evidence type="ECO:0000313" key="18">
    <source>
        <dbReference type="EMBL" id="CAL1541794.1"/>
    </source>
</evidence>
<accession>A0AAV2I519</accession>
<keyword evidence="10" id="KW-1133">Transmembrane helix</keyword>
<evidence type="ECO:0000256" key="10">
    <source>
        <dbReference type="ARBA" id="ARBA00022989"/>
    </source>
</evidence>
<evidence type="ECO:0000256" key="9">
    <source>
        <dbReference type="ARBA" id="ARBA00022882"/>
    </source>
</evidence>
<evidence type="ECO:0000256" key="8">
    <source>
        <dbReference type="ARBA" id="ARBA00022837"/>
    </source>
</evidence>
<evidence type="ECO:0000256" key="4">
    <source>
        <dbReference type="ARBA" id="ARBA00022673"/>
    </source>
</evidence>
<dbReference type="GO" id="GO:0005891">
    <property type="term" value="C:voltage-gated calcium channel complex"/>
    <property type="evidence" value="ECO:0007669"/>
    <property type="project" value="TreeGrafter"/>
</dbReference>
<keyword evidence="4" id="KW-0107">Calcium channel</keyword>
<keyword evidence="11" id="KW-0406">Ion transport</keyword>
<keyword evidence="12" id="KW-0472">Membrane</keyword>
<reference evidence="18 19" key="1">
    <citation type="submission" date="2024-04" db="EMBL/GenBank/DDBJ databases">
        <authorList>
            <consortium name="Genoscope - CEA"/>
            <person name="William W."/>
        </authorList>
    </citation>
    <scope>NUCLEOTIDE SEQUENCE [LARGE SCALE GENOMIC DNA]</scope>
</reference>
<evidence type="ECO:0000313" key="19">
    <source>
        <dbReference type="Proteomes" id="UP001497497"/>
    </source>
</evidence>